<gene>
    <name evidence="2" type="ORF">DOK79_001329</name>
</gene>
<reference evidence="2 3" key="2">
    <citation type="submission" date="2024-03" db="EMBL/GenBank/DDBJ databases">
        <title>The Genome Sequence of Enterococcus sp. DIV1094.</title>
        <authorList>
            <consortium name="The Broad Institute Genomics Platform"/>
            <consortium name="The Broad Institute Microbial Omics Core"/>
            <consortium name="The Broad Institute Genomic Center for Infectious Diseases"/>
            <person name="Earl A."/>
            <person name="Manson A."/>
            <person name="Gilmore M."/>
            <person name="Schwartman J."/>
            <person name="Shea T."/>
            <person name="Abouelleil A."/>
            <person name="Cao P."/>
            <person name="Chapman S."/>
            <person name="Cusick C."/>
            <person name="Young S."/>
            <person name="Neafsey D."/>
            <person name="Nusbaum C."/>
            <person name="Birren B."/>
        </authorList>
    </citation>
    <scope>NUCLEOTIDE SEQUENCE [LARGE SCALE GENOMIC DNA]</scope>
    <source>
        <strain evidence="2 3">DIV1094</strain>
    </source>
</reference>
<dbReference type="InterPro" id="IPR006541">
    <property type="entry name" value="Bacteriocin_ass"/>
</dbReference>
<dbReference type="EMBL" id="CP147250">
    <property type="protein sequence ID" value="WYJ79776.1"/>
    <property type="molecule type" value="Genomic_DNA"/>
</dbReference>
<feature type="transmembrane region" description="Helical" evidence="1">
    <location>
        <begin position="229"/>
        <end position="247"/>
    </location>
</feature>
<protein>
    <recommendedName>
        <fullName evidence="4">Bacteriocin-associated integral membrane protein</fullName>
    </recommendedName>
</protein>
<evidence type="ECO:0000313" key="2">
    <source>
        <dbReference type="EMBL" id="WYJ79776.1"/>
    </source>
</evidence>
<keyword evidence="1" id="KW-0472">Membrane</keyword>
<feature type="transmembrane region" description="Helical" evidence="1">
    <location>
        <begin position="173"/>
        <end position="203"/>
    </location>
</feature>
<evidence type="ECO:0008006" key="4">
    <source>
        <dbReference type="Google" id="ProtNLM"/>
    </source>
</evidence>
<feature type="transmembrane region" description="Helical" evidence="1">
    <location>
        <begin position="253"/>
        <end position="282"/>
    </location>
</feature>
<feature type="transmembrane region" description="Helical" evidence="1">
    <location>
        <begin position="623"/>
        <end position="642"/>
    </location>
</feature>
<keyword evidence="3" id="KW-1185">Reference proteome</keyword>
<dbReference type="Proteomes" id="UP000664360">
    <property type="component" value="Chromosome"/>
</dbReference>
<proteinExistence type="predicted"/>
<feature type="transmembrane region" description="Helical" evidence="1">
    <location>
        <begin position="30"/>
        <end position="47"/>
    </location>
</feature>
<feature type="transmembrane region" description="Helical" evidence="1">
    <location>
        <begin position="573"/>
        <end position="599"/>
    </location>
</feature>
<accession>A0ABZ2SZB7</accession>
<dbReference type="RefSeq" id="WP_339093170.1">
    <property type="nucleotide sequence ID" value="NZ_CP147250.1"/>
</dbReference>
<name>A0ABZ2SZB7_9ENTE</name>
<organism evidence="2 3">
    <name type="scientific">Candidatus Enterococcus mangumiae</name>
    <dbReference type="NCBI Taxonomy" id="2230878"/>
    <lineage>
        <taxon>Bacteria</taxon>
        <taxon>Bacillati</taxon>
        <taxon>Bacillota</taxon>
        <taxon>Bacilli</taxon>
        <taxon>Lactobacillales</taxon>
        <taxon>Enterococcaceae</taxon>
        <taxon>Enterococcus</taxon>
    </lineage>
</organism>
<keyword evidence="1" id="KW-0812">Transmembrane</keyword>
<reference evidence="2 3" key="1">
    <citation type="submission" date="2021-03" db="EMBL/GenBank/DDBJ databases">
        <authorList>
            <person name="Gilmore M.S."/>
            <person name="Schwartzman J."/>
            <person name="Van Tyne D."/>
            <person name="Martin M."/>
            <person name="Earl A.M."/>
            <person name="Manson A.L."/>
            <person name="Straub T."/>
            <person name="Salamzade R."/>
            <person name="Saavedra J."/>
            <person name="Lebreton F."/>
            <person name="Prichula J."/>
            <person name="Schaufler K."/>
            <person name="Gaca A."/>
            <person name="Sgardioli B."/>
            <person name="Wagenaar J."/>
            <person name="Strong T."/>
        </authorList>
    </citation>
    <scope>NUCLEOTIDE SEQUENCE [LARGE SCALE GENOMIC DNA]</scope>
    <source>
        <strain evidence="2 3">DIV1094</strain>
    </source>
</reference>
<feature type="transmembrane region" description="Helical" evidence="1">
    <location>
        <begin position="6"/>
        <end position="23"/>
    </location>
</feature>
<dbReference type="Pfam" id="PF07242">
    <property type="entry name" value="DUF1430"/>
    <property type="match status" value="1"/>
</dbReference>
<evidence type="ECO:0000313" key="3">
    <source>
        <dbReference type="Proteomes" id="UP000664360"/>
    </source>
</evidence>
<feature type="transmembrane region" description="Helical" evidence="1">
    <location>
        <begin position="294"/>
        <end position="312"/>
    </location>
</feature>
<sequence>MTSPLLYEVFLAYLYFSYFFLFMMKKIYRGLFIVTVLSFLYAISFIGNEGIKSAIPNAHSGIMIEEASGTIQEVNQTISAYAKKHQIAIHKLVFRMGESGETIKEIYTFDQTERSEYSFTPIKSDVNTYFYDYTEMKNQDVLGTYIVTEAPPSEMVADFYEQGIKLEIEEIKWFYLLTAGLLMSIGQLFLILFVFVILALLFYKASLRKKIGILEMLGRRWLKGSIKDSFIDSAIYTFIIVAFSWGFPQLQFLYLPIFFWGLLMIWVLQLFTSWVIFSFGTISDKIKGRKPYRLLFRLNILLKIVIFTFVTVQASTLSNKVMETRELERQLSQWTRVPDYYHLGFSRDTSLLVDLAKSKEVRQKEQVSINSRLLPLLEQSEQAGGIFLRDNELGHNSPTLSYIQNDAFWLSNHQAIQEFAIKDANGQSIDALDDSFFYLLIPENKRMYTEMIIPEAEAELDFYQNSFEYETKAYEGELKILYTQANQVLFNYNFQPYEKIFSSNPIIVSMSLPLIQPNIEIWLQDISNGTYLFRDPQLVQEFIEENHMEHDFYGLIAVKDSINQVLVSVRREYYTTVSILFLILIGFVFVQIYLSLVYVEMNKKKLFLKYITGWTLLQRHHKYYMKVLGISGVVALILSFIHHAWWQILILLLLFESCVLLFATYFSEKRKRLEVIKYD</sequence>
<keyword evidence="1" id="KW-1133">Transmembrane helix</keyword>
<evidence type="ECO:0000256" key="1">
    <source>
        <dbReference type="SAM" id="Phobius"/>
    </source>
</evidence>
<feature type="transmembrane region" description="Helical" evidence="1">
    <location>
        <begin position="648"/>
        <end position="667"/>
    </location>
</feature>